<evidence type="ECO:0000256" key="5">
    <source>
        <dbReference type="ARBA" id="ARBA00023295"/>
    </source>
</evidence>
<dbReference type="AlphaFoldDB" id="A0A9P9E054"/>
<feature type="chain" id="PRO_5040362999" description="Beta-xylanase" evidence="8">
    <location>
        <begin position="17"/>
        <end position="335"/>
    </location>
</feature>
<evidence type="ECO:0000256" key="1">
    <source>
        <dbReference type="ARBA" id="ARBA00007495"/>
    </source>
</evidence>
<proteinExistence type="inferred from homology"/>
<protein>
    <recommendedName>
        <fullName evidence="7">Beta-xylanase</fullName>
        <ecNumber evidence="7">3.2.1.8</ecNumber>
    </recommendedName>
</protein>
<evidence type="ECO:0000313" key="11">
    <source>
        <dbReference type="Proteomes" id="UP000738349"/>
    </source>
</evidence>
<dbReference type="InterPro" id="IPR001000">
    <property type="entry name" value="GH10_dom"/>
</dbReference>
<dbReference type="PROSITE" id="PS51760">
    <property type="entry name" value="GH10_2"/>
    <property type="match status" value="1"/>
</dbReference>
<evidence type="ECO:0000256" key="2">
    <source>
        <dbReference type="ARBA" id="ARBA00022729"/>
    </source>
</evidence>
<dbReference type="GO" id="GO:0031176">
    <property type="term" value="F:endo-1,4-beta-xylanase activity"/>
    <property type="evidence" value="ECO:0007669"/>
    <property type="project" value="UniProtKB-EC"/>
</dbReference>
<comment type="caution">
    <text evidence="10">The sequence shown here is derived from an EMBL/GenBank/DDBJ whole genome shotgun (WGS) entry which is preliminary data.</text>
</comment>
<gene>
    <name evidence="10" type="ORF">EDB81DRAFT_871665</name>
</gene>
<dbReference type="OrthoDB" id="3055998at2759"/>
<comment type="catalytic activity">
    <reaction evidence="7">
        <text>Endohydrolysis of (1-&gt;4)-beta-D-xylosidic linkages in xylans.</text>
        <dbReference type="EC" id="3.2.1.8"/>
    </reaction>
</comment>
<dbReference type="InterPro" id="IPR017853">
    <property type="entry name" value="GH"/>
</dbReference>
<evidence type="ECO:0000256" key="8">
    <source>
        <dbReference type="SAM" id="SignalP"/>
    </source>
</evidence>
<evidence type="ECO:0000256" key="4">
    <source>
        <dbReference type="ARBA" id="ARBA00023277"/>
    </source>
</evidence>
<keyword evidence="4 7" id="KW-0119">Carbohydrate metabolism</keyword>
<keyword evidence="2 8" id="KW-0732">Signal</keyword>
<dbReference type="GO" id="GO:0000272">
    <property type="term" value="P:polysaccharide catabolic process"/>
    <property type="evidence" value="ECO:0007669"/>
    <property type="project" value="UniProtKB-KW"/>
</dbReference>
<keyword evidence="5 7" id="KW-0326">Glycosidase</keyword>
<feature type="domain" description="GH10" evidence="9">
    <location>
        <begin position="52"/>
        <end position="333"/>
    </location>
</feature>
<comment type="similarity">
    <text evidence="1 7">Belongs to the glycosyl hydrolase 10 (cellulase F) family.</text>
</comment>
<dbReference type="PANTHER" id="PTHR31490:SF76">
    <property type="entry name" value="ENDO-1,4-BETA-XYLANASE C"/>
    <property type="match status" value="1"/>
</dbReference>
<sequence length="335" mass="36090">MMMKQLFFFAASLVAAAPCVQRSDNITDSDSTSGTASINDLFVAKGKKYYGTITDPGLLSNTQNAEVIKSYFGQLTPENSMKWDATEGTQGQFTFDNADTVVSFAEENGLLMRGHTLLWHSQLPSWVQSITDADELTSVIETHITNVVEHFKGKIYAWDVVNEIFAEDGSLRESVFSTVLGEDFVPIAFNAARAADPDAKLYINDYNLDTATYAKVSNGMVPMVKKWLAAGVPIDGIGSQSHLSEGGSSGTQGALEALAGSGVSEVAVTELDIANAPSSDYVAVTNACLNVEKCVGITVWGVRDSDSWRTGANPLLFDDNYEPKEAYDTIVEALS</sequence>
<evidence type="ECO:0000256" key="6">
    <source>
        <dbReference type="ARBA" id="ARBA00023326"/>
    </source>
</evidence>
<name>A0A9P9E054_9HYPO</name>
<keyword evidence="6 7" id="KW-0624">Polysaccharide degradation</keyword>
<evidence type="ECO:0000256" key="3">
    <source>
        <dbReference type="ARBA" id="ARBA00022801"/>
    </source>
</evidence>
<dbReference type="PRINTS" id="PR00134">
    <property type="entry name" value="GLHYDRLASE10"/>
</dbReference>
<dbReference type="Pfam" id="PF00331">
    <property type="entry name" value="Glyco_hydro_10"/>
    <property type="match status" value="1"/>
</dbReference>
<evidence type="ECO:0000313" key="10">
    <source>
        <dbReference type="EMBL" id="KAH7128935.1"/>
    </source>
</evidence>
<dbReference type="EMBL" id="JAGMUV010000018">
    <property type="protein sequence ID" value="KAH7128935.1"/>
    <property type="molecule type" value="Genomic_DNA"/>
</dbReference>
<accession>A0A9P9E054</accession>
<dbReference type="PANTHER" id="PTHR31490">
    <property type="entry name" value="GLYCOSYL HYDROLASE"/>
    <property type="match status" value="1"/>
</dbReference>
<dbReference type="Gene3D" id="3.20.20.80">
    <property type="entry name" value="Glycosidases"/>
    <property type="match status" value="1"/>
</dbReference>
<keyword evidence="3 7" id="KW-0378">Hydrolase</keyword>
<dbReference type="InterPro" id="IPR044846">
    <property type="entry name" value="GH10"/>
</dbReference>
<keyword evidence="11" id="KW-1185">Reference proteome</keyword>
<dbReference type="EC" id="3.2.1.8" evidence="7"/>
<dbReference type="Proteomes" id="UP000738349">
    <property type="component" value="Unassembled WGS sequence"/>
</dbReference>
<reference evidence="10" key="1">
    <citation type="journal article" date="2021" name="Nat. Commun.">
        <title>Genetic determinants of endophytism in the Arabidopsis root mycobiome.</title>
        <authorList>
            <person name="Mesny F."/>
            <person name="Miyauchi S."/>
            <person name="Thiergart T."/>
            <person name="Pickel B."/>
            <person name="Atanasova L."/>
            <person name="Karlsson M."/>
            <person name="Huettel B."/>
            <person name="Barry K.W."/>
            <person name="Haridas S."/>
            <person name="Chen C."/>
            <person name="Bauer D."/>
            <person name="Andreopoulos W."/>
            <person name="Pangilinan J."/>
            <person name="LaButti K."/>
            <person name="Riley R."/>
            <person name="Lipzen A."/>
            <person name="Clum A."/>
            <person name="Drula E."/>
            <person name="Henrissat B."/>
            <person name="Kohler A."/>
            <person name="Grigoriev I.V."/>
            <person name="Martin F.M."/>
            <person name="Hacquard S."/>
        </authorList>
    </citation>
    <scope>NUCLEOTIDE SEQUENCE</scope>
    <source>
        <strain evidence="10">MPI-CAGE-AT-0147</strain>
    </source>
</reference>
<organism evidence="10 11">
    <name type="scientific">Dactylonectria macrodidyma</name>
    <dbReference type="NCBI Taxonomy" id="307937"/>
    <lineage>
        <taxon>Eukaryota</taxon>
        <taxon>Fungi</taxon>
        <taxon>Dikarya</taxon>
        <taxon>Ascomycota</taxon>
        <taxon>Pezizomycotina</taxon>
        <taxon>Sordariomycetes</taxon>
        <taxon>Hypocreomycetidae</taxon>
        <taxon>Hypocreales</taxon>
        <taxon>Nectriaceae</taxon>
        <taxon>Dactylonectria</taxon>
    </lineage>
</organism>
<evidence type="ECO:0000259" key="9">
    <source>
        <dbReference type="PROSITE" id="PS51760"/>
    </source>
</evidence>
<evidence type="ECO:0000256" key="7">
    <source>
        <dbReference type="RuleBase" id="RU361174"/>
    </source>
</evidence>
<feature type="signal peptide" evidence="8">
    <location>
        <begin position="1"/>
        <end position="16"/>
    </location>
</feature>
<dbReference type="SMART" id="SM00633">
    <property type="entry name" value="Glyco_10"/>
    <property type="match status" value="1"/>
</dbReference>
<dbReference type="SUPFAM" id="SSF51445">
    <property type="entry name" value="(Trans)glycosidases"/>
    <property type="match status" value="1"/>
</dbReference>